<comment type="subunit">
    <text evidence="11">Homotrimer. Interacts with the receptor-recognizing protein Gp38.</text>
</comment>
<dbReference type="EMBL" id="MK234886">
    <property type="protein sequence ID" value="QAU03692.1"/>
    <property type="molecule type" value="Genomic_DNA"/>
</dbReference>
<proteinExistence type="inferred from homology"/>
<evidence type="ECO:0000256" key="2">
    <source>
        <dbReference type="ARBA" id="ARBA00022581"/>
    </source>
</evidence>
<evidence type="ECO:0000256" key="3">
    <source>
        <dbReference type="ARBA" id="ARBA00022672"/>
    </source>
</evidence>
<dbReference type="RefSeq" id="YP_010100377.1">
    <property type="nucleotide sequence ID" value="NC_055782.1"/>
</dbReference>
<evidence type="ECO:0000256" key="4">
    <source>
        <dbReference type="ARBA" id="ARBA00022732"/>
    </source>
</evidence>
<evidence type="ECO:0000256" key="5">
    <source>
        <dbReference type="ARBA" id="ARBA00022804"/>
    </source>
</evidence>
<dbReference type="GeneID" id="65118071"/>
<keyword evidence="7" id="KW-1160">Virus entry into host cell</keyword>
<evidence type="ECO:0000256" key="10">
    <source>
        <dbReference type="ARBA" id="ARBA00035637"/>
    </source>
</evidence>
<comment type="function">
    <text evidence="9">The C-terminal chaperone protein mediates homotrimerization and proper folding of the catalytic trimer.</text>
</comment>
<feature type="domain" description="Peptidase S74" evidence="13">
    <location>
        <begin position="1225"/>
        <end position="1322"/>
    </location>
</feature>
<dbReference type="Pfam" id="PF13884">
    <property type="entry name" value="Peptidase_S74"/>
    <property type="match status" value="1"/>
</dbReference>
<keyword evidence="2" id="KW-0945">Host-virus interaction</keyword>
<sequence>MATLKSIQFKRSKIAGAKPTAAQLDEGELAINLRDRTIFTKSDQGQIIDLGFAKGGTIDGDVLQNGTFNLNGNQFVYAGKYIEFLPKTAGNGAWANQHLNKAPIFTDLSSTTSTSEYHPLIKQRYKDGTFSAGTLVSEGSFKFHYINETGDSKYWTFNRNGSFIVDNGNIEVRAGNINSANGVITGPEIVTKNINFSTKPFVANANIGYDWVSLPTWVYNPPADGSDDTTNGLNYLRKLRASSASSIFHEIADCRKGKPQEISWWTGVGPSSFQWAFDNSGRITAGKSISVGLPDNGANGRYPLESAISIGIAIGDNDTGIKWVRDGVYDLMANGISSATILNNGINSTKKLMVGYSRDSGTTWDFPNTNQAMFTARTDVDGNNNGDGQTHIGYSSNAKMYHYFRGTGRMSVSMGDGLLVEPGILDIKTGTNTLSFRADGTVASTQRTKFDNGLMLNSNTRNDGITFTAASSIDGTKQILWEGGTRAGQNKSYVTVKAWGNSFNATGDKYRETVFEVSDGQGYHFYSQRGAPTNDETVGPVLMQIAGSLNARGTLNTDSNLYVKGLSTHEGTVTMNNGLRLTGGANISGQVKIGGVNDALRIWNDRYGAVFRRSETSLHIIPTNENEGENGPISNLRPFSIELGTGAINIGHSLMIGNSARADGLLNIDTKAFLITINSHSKINPNYRMDLENGAYINALMDSNGRSAGAGSFASQNNENVRAPFYMNIDRDDTSTYVPMIKQRYVQGNGCFSIGTLLNNGNFRVHYHAGGDGGSTGAQIADYGWEFTKSGDFVSPKRVSAGGTVYLGTDGNITGGSLPNFANLNLTLDRKVNTRMVSYSGTGGWYKLATVTMPQSTSTVTFEIAGGNGYNINTPHQCVTSKIVLRTSNNNPKGVNAVVWSMDVAQGIKNVATVNTSGDVYDIYVNVGTYAQALAVSYYATPNATINQIFASDSSGATETAVELPAEAIQGVVASVLNNLAPTPTGVKRYEADSEIAINNQTGIRIRSNYDKAGSNALMMRNDGGSFYILITDKNATDGAATVNGDWNSLRPFTISMTTGEVSMNNGTIHRGSSLFYNGINVKDNGSINFDKSGANPRNMRIFHAGDGTRGNRIEIADDSSYIVYFEKTPAGANRSSYNSCEVNGITTLSVGTKINTPQIGAFGVNTTNGWGGNSIAIGDSDTGFRQVGDGLLEAWANNVKVVRFTSSEVYSEKNVNAPNVYIRSDIRLKSNFKPIENALEKVEQLDGLIYDKAEYIGGEAVQTEAGVIAQKLKEVLPEAVHESLDSQENMVLTVSTQAQVALLIEAVKTLSAKVRELEAKLN</sequence>
<evidence type="ECO:0000313" key="14">
    <source>
        <dbReference type="EMBL" id="QAU03692.1"/>
    </source>
</evidence>
<evidence type="ECO:0000259" key="13">
    <source>
        <dbReference type="PROSITE" id="PS51688"/>
    </source>
</evidence>
<comment type="subcellular location">
    <subcellularLocation>
        <location evidence="1">Virion</location>
    </subcellularLocation>
</comment>
<evidence type="ECO:0000313" key="15">
    <source>
        <dbReference type="Proteomes" id="UP000290498"/>
    </source>
</evidence>
<accession>A0A410T561</accession>
<dbReference type="InterPro" id="IPR030392">
    <property type="entry name" value="S74_ICA"/>
</dbReference>
<keyword evidence="3" id="KW-1230">Viral tail fiber protein</keyword>
<keyword evidence="5" id="KW-1161">Viral attachment to host cell</keyword>
<dbReference type="GO" id="GO:0046718">
    <property type="term" value="P:symbiont entry into host cell"/>
    <property type="evidence" value="ECO:0007669"/>
    <property type="project" value="UniProtKB-KW"/>
</dbReference>
<evidence type="ECO:0000256" key="7">
    <source>
        <dbReference type="ARBA" id="ARBA00023296"/>
    </source>
</evidence>
<comment type="similarity">
    <text evidence="10">Belongs to the S16-like long tail fiber protein Gp37 family.</text>
</comment>
<evidence type="ECO:0000256" key="8">
    <source>
        <dbReference type="ARBA" id="ARBA00033188"/>
    </source>
</evidence>
<dbReference type="GO" id="GO:0019062">
    <property type="term" value="P:virion attachment to host cell"/>
    <property type="evidence" value="ECO:0007669"/>
    <property type="project" value="UniProtKB-KW"/>
</dbReference>
<keyword evidence="15" id="KW-1185">Reference proteome</keyword>
<keyword evidence="6" id="KW-0946">Virion</keyword>
<dbReference type="Proteomes" id="UP000290498">
    <property type="component" value="Segment"/>
</dbReference>
<evidence type="ECO:0000256" key="1">
    <source>
        <dbReference type="ARBA" id="ARBA00004328"/>
    </source>
</evidence>
<dbReference type="KEGG" id="vg:65118071"/>
<evidence type="ECO:0000256" key="11">
    <source>
        <dbReference type="ARBA" id="ARBA00035669"/>
    </source>
</evidence>
<dbReference type="PROSITE" id="PS51688">
    <property type="entry name" value="ICA"/>
    <property type="match status" value="1"/>
</dbReference>
<keyword evidence="4" id="KW-1227">Viral tail protein</keyword>
<evidence type="ECO:0000256" key="12">
    <source>
        <dbReference type="ARBA" id="ARBA00035705"/>
    </source>
</evidence>
<organism evidence="14 15">
    <name type="scientific">Escherichia phage AnYang</name>
    <dbReference type="NCBI Taxonomy" id="2499909"/>
    <lineage>
        <taxon>Viruses</taxon>
        <taxon>Duplodnaviria</taxon>
        <taxon>Heunggongvirae</taxon>
        <taxon>Uroviricota</taxon>
        <taxon>Caudoviricetes</taxon>
        <taxon>Pantevenvirales</taxon>
        <taxon>Straboviridae</taxon>
        <taxon>Tevenvirinae</taxon>
        <taxon>Dhakavirus</taxon>
        <taxon>Dhakavirus anyang</taxon>
    </lineage>
</organism>
<dbReference type="GO" id="GO:0098024">
    <property type="term" value="C:virus tail, fiber"/>
    <property type="evidence" value="ECO:0007669"/>
    <property type="project" value="UniProtKB-KW"/>
</dbReference>
<protein>
    <recommendedName>
        <fullName evidence="12">Long tail fiber protein Gp37</fullName>
    </recommendedName>
    <alternativeName>
        <fullName evidence="8">Receptor-recognizing protein</fullName>
    </alternativeName>
</protein>
<evidence type="ECO:0000256" key="6">
    <source>
        <dbReference type="ARBA" id="ARBA00022844"/>
    </source>
</evidence>
<name>A0A410T561_9CAUD</name>
<reference evidence="14 15" key="1">
    <citation type="submission" date="2018-11" db="EMBL/GenBank/DDBJ databases">
        <authorList>
            <person name="Ji L."/>
        </authorList>
    </citation>
    <scope>NUCLEOTIDE SEQUENCE [LARGE SCALE GENOMIC DNA]</scope>
</reference>
<evidence type="ECO:0000256" key="9">
    <source>
        <dbReference type="ARBA" id="ARBA00035610"/>
    </source>
</evidence>